<geneLocation type="plasmid" evidence="4">
    <name>pat1d1609a</name>
</geneLocation>
<keyword evidence="1" id="KW-0378">Hydrolase</keyword>
<evidence type="ECO:0000259" key="2">
    <source>
        <dbReference type="Pfam" id="PF12146"/>
    </source>
</evidence>
<dbReference type="Gene3D" id="3.40.50.1820">
    <property type="entry name" value="alpha/beta hydrolase"/>
    <property type="match status" value="1"/>
</dbReference>
<keyword evidence="3" id="KW-0614">Plasmid</keyword>
<dbReference type="InterPro" id="IPR029058">
    <property type="entry name" value="AB_hydrolase_fold"/>
</dbReference>
<evidence type="ECO:0000256" key="1">
    <source>
        <dbReference type="ARBA" id="ARBA00022801"/>
    </source>
</evidence>
<dbReference type="Pfam" id="PF12146">
    <property type="entry name" value="Hydrolase_4"/>
    <property type="match status" value="1"/>
</dbReference>
<dbReference type="GO" id="GO:0052689">
    <property type="term" value="F:carboxylic ester hydrolase activity"/>
    <property type="evidence" value="ECO:0007669"/>
    <property type="project" value="UniProtKB-ARBA"/>
</dbReference>
<dbReference type="PANTHER" id="PTHR22946">
    <property type="entry name" value="DIENELACTONE HYDROLASE DOMAIN-CONTAINING PROTEIN-RELATED"/>
    <property type="match status" value="1"/>
</dbReference>
<dbReference type="InterPro" id="IPR022742">
    <property type="entry name" value="Hydrolase_4"/>
</dbReference>
<reference evidence="3 4" key="1">
    <citation type="submission" date="2018-02" db="EMBL/GenBank/DDBJ databases">
        <title>Complete genome sequence of Agrobacterium tumefaciens 1D1609.</title>
        <authorList>
            <person name="Cho S.-T."/>
            <person name="Haryono M."/>
            <person name="Chang H.-H."/>
            <person name="Santos M.N."/>
            <person name="Lai E.-M."/>
            <person name="Kuo C.-H."/>
        </authorList>
    </citation>
    <scope>NUCLEOTIDE SEQUENCE [LARGE SCALE GENOMIC DNA]</scope>
    <source>
        <strain evidence="3 4">1D1609</strain>
        <plasmid evidence="4">Plasmid pat1d1609a</plasmid>
    </source>
</reference>
<dbReference type="PANTHER" id="PTHR22946:SF9">
    <property type="entry name" value="POLYKETIDE TRANSFERASE AF380"/>
    <property type="match status" value="1"/>
</dbReference>
<organism evidence="3 4">
    <name type="scientific">Agrobacterium tumefaciens</name>
    <dbReference type="NCBI Taxonomy" id="358"/>
    <lineage>
        <taxon>Bacteria</taxon>
        <taxon>Pseudomonadati</taxon>
        <taxon>Pseudomonadota</taxon>
        <taxon>Alphaproteobacteria</taxon>
        <taxon>Hyphomicrobiales</taxon>
        <taxon>Rhizobiaceae</taxon>
        <taxon>Rhizobium/Agrobacterium group</taxon>
        <taxon>Agrobacterium</taxon>
        <taxon>Agrobacterium tumefaciens complex</taxon>
    </lineage>
</organism>
<accession>A0A2L2LM65</accession>
<sequence>MYEDIEFPLSGVTLRGRLFLPENATVPIPLVIAHSGIGSVAQGIYRDAPLYTDAGLGVLFYDHRNYGLSGGEPRQLVDPWQFGRDLRHVITHVSARADIDENRIALWGISLGGQISLFVAGTDRRVSAVVALVPPVSGFSARTLFAPDELKRLEDAIYADRDAQFRGEEPVRLIVSGEQTPDGPPVMFTDPEGIEFIKHYNDIPSFRNELAIASIDCLFEMETPAYAERITAPLLLVLASEDTVAPVEDARKMFERVTSDKELVEYPGQHYGILVEHYPEILKRSVEWIAKKLSVAGSQA</sequence>
<feature type="domain" description="Serine aminopeptidase S33" evidence="2">
    <location>
        <begin position="30"/>
        <end position="276"/>
    </location>
</feature>
<proteinExistence type="predicted"/>
<gene>
    <name evidence="3" type="ORF">At1D1609_53870</name>
</gene>
<dbReference type="AlphaFoldDB" id="A0A2L2LM65"/>
<dbReference type="InterPro" id="IPR050261">
    <property type="entry name" value="FrsA_esterase"/>
</dbReference>
<dbReference type="Proteomes" id="UP000237717">
    <property type="component" value="Plasmid pAt1D1609a"/>
</dbReference>
<evidence type="ECO:0000313" key="4">
    <source>
        <dbReference type="Proteomes" id="UP000237717"/>
    </source>
</evidence>
<dbReference type="RefSeq" id="WP_104680444.1">
    <property type="nucleotide sequence ID" value="NZ_CP026927.1"/>
</dbReference>
<dbReference type="SUPFAM" id="SSF53474">
    <property type="entry name" value="alpha/beta-Hydrolases"/>
    <property type="match status" value="1"/>
</dbReference>
<evidence type="ECO:0000313" key="3">
    <source>
        <dbReference type="EMBL" id="AVH45419.1"/>
    </source>
</evidence>
<dbReference type="EMBL" id="CP026927">
    <property type="protein sequence ID" value="AVH45419.1"/>
    <property type="molecule type" value="Genomic_DNA"/>
</dbReference>
<protein>
    <submittedName>
        <fullName evidence="3">Peptidase</fullName>
    </submittedName>
</protein>
<name>A0A2L2LM65_AGRTU</name>